<evidence type="ECO:0008006" key="4">
    <source>
        <dbReference type="Google" id="ProtNLM"/>
    </source>
</evidence>
<reference evidence="3" key="1">
    <citation type="journal article" date="2019" name="Int. J. Syst. Evol. Microbiol.">
        <title>The Global Catalogue of Microorganisms (GCM) 10K type strain sequencing project: providing services to taxonomists for standard genome sequencing and annotation.</title>
        <authorList>
            <consortium name="The Broad Institute Genomics Platform"/>
            <consortium name="The Broad Institute Genome Sequencing Center for Infectious Disease"/>
            <person name="Wu L."/>
            <person name="Ma J."/>
        </authorList>
    </citation>
    <scope>NUCLEOTIDE SEQUENCE [LARGE SCALE GENOMIC DNA]</scope>
    <source>
        <strain evidence="3">NBRC 112416</strain>
    </source>
</reference>
<organism evidence="2 3">
    <name type="scientific">Devosia nitrariae</name>
    <dbReference type="NCBI Taxonomy" id="2071872"/>
    <lineage>
        <taxon>Bacteria</taxon>
        <taxon>Pseudomonadati</taxon>
        <taxon>Pseudomonadota</taxon>
        <taxon>Alphaproteobacteria</taxon>
        <taxon>Hyphomicrobiales</taxon>
        <taxon>Devosiaceae</taxon>
        <taxon>Devosia</taxon>
    </lineage>
</organism>
<dbReference type="RefSeq" id="WP_284339208.1">
    <property type="nucleotide sequence ID" value="NZ_BSNS01000006.1"/>
</dbReference>
<feature type="region of interest" description="Disordered" evidence="1">
    <location>
        <begin position="391"/>
        <end position="459"/>
    </location>
</feature>
<evidence type="ECO:0000256" key="1">
    <source>
        <dbReference type="SAM" id="MobiDB-lite"/>
    </source>
</evidence>
<gene>
    <name evidence="2" type="ORF">GCM10010862_10180</name>
</gene>
<accession>A0ABQ5W1S1</accession>
<feature type="compositionally biased region" description="Basic and acidic residues" evidence="1">
    <location>
        <begin position="149"/>
        <end position="161"/>
    </location>
</feature>
<feature type="region of interest" description="Disordered" evidence="1">
    <location>
        <begin position="1"/>
        <end position="189"/>
    </location>
</feature>
<feature type="compositionally biased region" description="Low complexity" evidence="1">
    <location>
        <begin position="395"/>
        <end position="415"/>
    </location>
</feature>
<feature type="compositionally biased region" description="Basic and acidic residues" evidence="1">
    <location>
        <begin position="437"/>
        <end position="453"/>
    </location>
</feature>
<keyword evidence="3" id="KW-1185">Reference proteome</keyword>
<dbReference type="Proteomes" id="UP001156691">
    <property type="component" value="Unassembled WGS sequence"/>
</dbReference>
<sequence length="459" mass="48812">MNQTTAEPGGAVSASTVLDTQTVALESGGGRPGSAEARLRQGEPQLTRPGPQSTDLETMAGKGKEAGKKPVSVRETLDTEKARLDKEAERKARDAAEAAKVKAGEGEAKEAKTEPRGGGKAPVGDEDPGAGKATDRGAPEKPATGQGAPDDRQSHERESTGRKPGSAEGRLRQGEHAEPPARFLPEARTKWANVPNEVKAEVHRLSKEYEGEIDRHRQATERFEGVKRFDDIARANGRELKDTLNRIVAVEQALARSPIAGLEMILREVGPRKADGSPLSLYDVAQSVARQTPQQYAQSLQGALAQRSAARAGGQQRSPEVRAMAQEVRSMRIELAASRLEPMLTAFAAAHPDYHALEERIAGVLTSGVIDKLYGTGLTPEQRLIEAYRMAGGTAPSSRSEPPAPPSHSSADTAPPVHPEAGKKSVRGAPNGGEDAVADRPKQSIRDLLKSEMRSIPGG</sequence>
<protein>
    <recommendedName>
        <fullName evidence="4">Bartonella effector protein BID domain-containing protein</fullName>
    </recommendedName>
</protein>
<proteinExistence type="predicted"/>
<name>A0ABQ5W1S1_9HYPH</name>
<dbReference type="EMBL" id="BSNS01000006">
    <property type="protein sequence ID" value="GLQ53759.1"/>
    <property type="molecule type" value="Genomic_DNA"/>
</dbReference>
<evidence type="ECO:0000313" key="3">
    <source>
        <dbReference type="Proteomes" id="UP001156691"/>
    </source>
</evidence>
<feature type="compositionally biased region" description="Basic and acidic residues" evidence="1">
    <location>
        <begin position="75"/>
        <end position="117"/>
    </location>
</feature>
<feature type="compositionally biased region" description="Basic and acidic residues" evidence="1">
    <location>
        <begin position="169"/>
        <end position="189"/>
    </location>
</feature>
<comment type="caution">
    <text evidence="2">The sequence shown here is derived from an EMBL/GenBank/DDBJ whole genome shotgun (WGS) entry which is preliminary data.</text>
</comment>
<evidence type="ECO:0000313" key="2">
    <source>
        <dbReference type="EMBL" id="GLQ53759.1"/>
    </source>
</evidence>
<feature type="compositionally biased region" description="Polar residues" evidence="1">
    <location>
        <begin position="13"/>
        <end position="24"/>
    </location>
</feature>